<dbReference type="KEGG" id="fpf:DCC35_17045"/>
<gene>
    <name evidence="2" type="ORF">DCC35_17045</name>
</gene>
<feature type="transmembrane region" description="Helical" evidence="1">
    <location>
        <begin position="33"/>
        <end position="58"/>
    </location>
</feature>
<feature type="transmembrane region" description="Helical" evidence="1">
    <location>
        <begin position="70"/>
        <end position="86"/>
    </location>
</feature>
<keyword evidence="1" id="KW-0812">Transmembrane</keyword>
<dbReference type="RefSeq" id="WP_137091911.1">
    <property type="nucleotide sequence ID" value="NZ_CP028923.1"/>
</dbReference>
<protein>
    <recommendedName>
        <fullName evidence="4">NnrS family protein</fullName>
    </recommendedName>
</protein>
<evidence type="ECO:0000313" key="3">
    <source>
        <dbReference type="Proteomes" id="UP000298616"/>
    </source>
</evidence>
<evidence type="ECO:0008006" key="4">
    <source>
        <dbReference type="Google" id="ProtNLM"/>
    </source>
</evidence>
<feature type="transmembrane region" description="Helical" evidence="1">
    <location>
        <begin position="7"/>
        <end position="27"/>
    </location>
</feature>
<feature type="transmembrane region" description="Helical" evidence="1">
    <location>
        <begin position="92"/>
        <end position="113"/>
    </location>
</feature>
<feature type="transmembrane region" description="Helical" evidence="1">
    <location>
        <begin position="232"/>
        <end position="251"/>
    </location>
</feature>
<dbReference type="OrthoDB" id="9811974at2"/>
<accession>A0A4D7JS22</accession>
<feature type="transmembrane region" description="Helical" evidence="1">
    <location>
        <begin position="120"/>
        <end position="140"/>
    </location>
</feature>
<feature type="transmembrane region" description="Helical" evidence="1">
    <location>
        <begin position="146"/>
        <end position="164"/>
    </location>
</feature>
<dbReference type="AlphaFoldDB" id="A0A4D7JS22"/>
<feature type="transmembrane region" description="Helical" evidence="1">
    <location>
        <begin position="296"/>
        <end position="314"/>
    </location>
</feature>
<keyword evidence="3" id="KW-1185">Reference proteome</keyword>
<sequence length="354" mass="39528">MVLKNIIIRIIPALGLIALITGIWTGLQRMGYSLPMISLSAASLHGLIMTGSFLGTLLSFERAMISRYKISLIVPIIAGISGVFLLTGQTNIGQILLLIASIGYLTIIFPIYLKFNTPDIFFNLGGLCWILGNVLIMKTGLFPQALPWWIGFLFFTIFAERLAISQFLKKSVAASVLKWIILVLFLLSLMIPFHNSGNIVFGITLILASLWLLKFDMAIFSLKKAGWHRFSGITLLIGYVWLGISGILFLSDKMDLFNYDAKVHTFYLGFVFSMIFAHATHIFPPLLKVAAPKFNPIFYIILILFEVALITRTISDLFHLPEIRIYSGIVSGSAILLFFATLGIMTYLKQKDNS</sequence>
<evidence type="ECO:0000313" key="2">
    <source>
        <dbReference type="EMBL" id="QCK16320.1"/>
    </source>
</evidence>
<feature type="transmembrane region" description="Helical" evidence="1">
    <location>
        <begin position="263"/>
        <end position="284"/>
    </location>
</feature>
<evidence type="ECO:0000256" key="1">
    <source>
        <dbReference type="SAM" id="Phobius"/>
    </source>
</evidence>
<keyword evidence="1" id="KW-0472">Membrane</keyword>
<feature type="transmembrane region" description="Helical" evidence="1">
    <location>
        <begin position="326"/>
        <end position="348"/>
    </location>
</feature>
<proteinExistence type="predicted"/>
<dbReference type="Proteomes" id="UP000298616">
    <property type="component" value="Chromosome"/>
</dbReference>
<keyword evidence="1" id="KW-1133">Transmembrane helix</keyword>
<feature type="transmembrane region" description="Helical" evidence="1">
    <location>
        <begin position="176"/>
        <end position="193"/>
    </location>
</feature>
<name>A0A4D7JS22_9BACT</name>
<dbReference type="EMBL" id="CP028923">
    <property type="protein sequence ID" value="QCK16320.1"/>
    <property type="molecule type" value="Genomic_DNA"/>
</dbReference>
<organism evidence="2 3">
    <name type="scientific">Mangrovivirga cuniculi</name>
    <dbReference type="NCBI Taxonomy" id="2715131"/>
    <lineage>
        <taxon>Bacteria</taxon>
        <taxon>Pseudomonadati</taxon>
        <taxon>Bacteroidota</taxon>
        <taxon>Cytophagia</taxon>
        <taxon>Cytophagales</taxon>
        <taxon>Mangrovivirgaceae</taxon>
        <taxon>Mangrovivirga</taxon>
    </lineage>
</organism>
<feature type="transmembrane region" description="Helical" evidence="1">
    <location>
        <begin position="199"/>
        <end position="220"/>
    </location>
</feature>
<reference evidence="2 3" key="1">
    <citation type="submission" date="2018-04" db="EMBL/GenBank/DDBJ databases">
        <title>Complete genome uncultured novel isolate.</title>
        <authorList>
            <person name="Merlino G."/>
        </authorList>
    </citation>
    <scope>NUCLEOTIDE SEQUENCE [LARGE SCALE GENOMIC DNA]</scope>
    <source>
        <strain evidence="3">R1DC9</strain>
    </source>
</reference>